<dbReference type="EMBL" id="JAAGVY010000012">
    <property type="protein sequence ID" value="NEN23564.1"/>
    <property type="molecule type" value="Genomic_DNA"/>
</dbReference>
<sequence>MRIFYLFIIVFLSIACTHTSEGQNDLNDKKQTPKMETFNIKKFDQNKDADETYRFEREDGAIVTQFGDSESGYFDYARFPNELFEDRKGYYPDGVLKIHGLMYYNQFQKGVWKYYDHNGKLERTIDYDEPFSYTWEDVLEFCDEKKINLLKNTTRISRNTIENKPKWTIEWQIGTAESLEITIDGESGEIINQTTIELDKG</sequence>
<organism evidence="1 2">
    <name type="scientific">Cryomorpha ignava</name>
    <dbReference type="NCBI Taxonomy" id="101383"/>
    <lineage>
        <taxon>Bacteria</taxon>
        <taxon>Pseudomonadati</taxon>
        <taxon>Bacteroidota</taxon>
        <taxon>Flavobacteriia</taxon>
        <taxon>Flavobacteriales</taxon>
        <taxon>Cryomorphaceae</taxon>
        <taxon>Cryomorpha</taxon>
    </lineage>
</organism>
<reference evidence="1 2" key="1">
    <citation type="submission" date="2020-02" db="EMBL/GenBank/DDBJ databases">
        <title>Out from the shadows clarifying the taxonomy of the family Cryomorphaceae and related taxa by utilizing the GTDB taxonomic framework.</title>
        <authorList>
            <person name="Bowman J.P."/>
        </authorList>
    </citation>
    <scope>NUCLEOTIDE SEQUENCE [LARGE SCALE GENOMIC DNA]</scope>
    <source>
        <strain evidence="1 2">QSSC 1-22</strain>
    </source>
</reference>
<name>A0A7K3WQ00_9FLAO</name>
<gene>
    <name evidence="1" type="ORF">G3O08_08630</name>
</gene>
<dbReference type="AlphaFoldDB" id="A0A7K3WQ00"/>
<evidence type="ECO:0000313" key="2">
    <source>
        <dbReference type="Proteomes" id="UP000486602"/>
    </source>
</evidence>
<dbReference type="RefSeq" id="WP_163284918.1">
    <property type="nucleotide sequence ID" value="NZ_JAAGVY010000012.1"/>
</dbReference>
<comment type="caution">
    <text evidence="1">The sequence shown here is derived from an EMBL/GenBank/DDBJ whole genome shotgun (WGS) entry which is preliminary data.</text>
</comment>
<evidence type="ECO:0008006" key="3">
    <source>
        <dbReference type="Google" id="ProtNLM"/>
    </source>
</evidence>
<dbReference type="PROSITE" id="PS51257">
    <property type="entry name" value="PROKAR_LIPOPROTEIN"/>
    <property type="match status" value="1"/>
</dbReference>
<protein>
    <recommendedName>
        <fullName evidence="3">Toxin-antitoxin system YwqK family antitoxin</fullName>
    </recommendedName>
</protein>
<accession>A0A7K3WQ00</accession>
<evidence type="ECO:0000313" key="1">
    <source>
        <dbReference type="EMBL" id="NEN23564.1"/>
    </source>
</evidence>
<dbReference type="Proteomes" id="UP000486602">
    <property type="component" value="Unassembled WGS sequence"/>
</dbReference>
<keyword evidence="2" id="KW-1185">Reference proteome</keyword>
<proteinExistence type="predicted"/>